<proteinExistence type="predicted"/>
<sequence>MNNQLFFLVKLLLLSTLISGLIKYVGPIFLFPPTAVNALMMVLLPTIFMISFLVLPMVLKRQS</sequence>
<dbReference type="EMBL" id="NBYN01000016">
    <property type="protein sequence ID" value="OSO93983.1"/>
    <property type="molecule type" value="Genomic_DNA"/>
</dbReference>
<evidence type="ECO:0000256" key="1">
    <source>
        <dbReference type="SAM" id="Phobius"/>
    </source>
</evidence>
<keyword evidence="1" id="KW-0812">Transmembrane</keyword>
<name>A0A1X4GA39_9CYAN</name>
<dbReference type="Proteomes" id="UP000192997">
    <property type="component" value="Unassembled WGS sequence"/>
</dbReference>
<gene>
    <name evidence="2" type="ORF">B7O87_04975</name>
</gene>
<accession>A0A1X4GA39</accession>
<keyword evidence="1" id="KW-1133">Transmembrane helix</keyword>
<evidence type="ECO:0000313" key="3">
    <source>
        <dbReference type="Proteomes" id="UP000192997"/>
    </source>
</evidence>
<organism evidence="2 3">
    <name type="scientific">Cylindrospermopsis raciborskii CENA303</name>
    <dbReference type="NCBI Taxonomy" id="1170769"/>
    <lineage>
        <taxon>Bacteria</taxon>
        <taxon>Bacillati</taxon>
        <taxon>Cyanobacteriota</taxon>
        <taxon>Cyanophyceae</taxon>
        <taxon>Nostocales</taxon>
        <taxon>Aphanizomenonaceae</taxon>
        <taxon>Cylindrospermopsis</taxon>
    </lineage>
</organism>
<comment type="caution">
    <text evidence="2">The sequence shown here is derived from an EMBL/GenBank/DDBJ whole genome shotgun (WGS) entry which is preliminary data.</text>
</comment>
<dbReference type="AlphaFoldDB" id="A0A1X4GA39"/>
<keyword evidence="1" id="KW-0472">Membrane</keyword>
<reference evidence="3" key="1">
    <citation type="submission" date="2017-04" db="EMBL/GenBank/DDBJ databases">
        <authorList>
            <person name="Abreu V.A."/>
            <person name="Popin R.V."/>
            <person name="Rigonato J."/>
            <person name="Andreote A.P."/>
            <person name="Schaker P.C."/>
            <person name="Hoff-Risseti C."/>
            <person name="Alvarenga D.O."/>
            <person name="Varani A.M."/>
            <person name="Fiore M.F."/>
        </authorList>
    </citation>
    <scope>NUCLEOTIDE SEQUENCE [LARGE SCALE GENOMIC DNA]</scope>
    <source>
        <strain evidence="3">CENA303</strain>
    </source>
</reference>
<protein>
    <submittedName>
        <fullName evidence="2">Uncharacterized protein</fullName>
    </submittedName>
</protein>
<evidence type="ECO:0000313" key="2">
    <source>
        <dbReference type="EMBL" id="OSO93983.1"/>
    </source>
</evidence>
<feature type="transmembrane region" description="Helical" evidence="1">
    <location>
        <begin position="36"/>
        <end position="59"/>
    </location>
</feature>